<dbReference type="InterPro" id="IPR004606">
    <property type="entry name" value="Mop_domain"/>
</dbReference>
<dbReference type="InterPro" id="IPR050334">
    <property type="entry name" value="Molybdenum_import_ModC"/>
</dbReference>
<dbReference type="InterPro" id="IPR005116">
    <property type="entry name" value="Transp-assoc_OB_typ1"/>
</dbReference>
<dbReference type="EMBL" id="CP052766">
    <property type="protein sequence ID" value="QJR82345.1"/>
    <property type="molecule type" value="Genomic_DNA"/>
</dbReference>
<dbReference type="Pfam" id="PF03459">
    <property type="entry name" value="TOBE"/>
    <property type="match status" value="1"/>
</dbReference>
<keyword evidence="7" id="KW-0472">Membrane</keyword>
<evidence type="ECO:0000259" key="9">
    <source>
        <dbReference type="PROSITE" id="PS50893"/>
    </source>
</evidence>
<dbReference type="AlphaFoldDB" id="A0A6M4MI87"/>
<dbReference type="InterPro" id="IPR003593">
    <property type="entry name" value="AAA+_ATPase"/>
</dbReference>
<dbReference type="Pfam" id="PF00005">
    <property type="entry name" value="ABC_tran"/>
    <property type="match status" value="1"/>
</dbReference>
<keyword evidence="6" id="KW-1278">Translocase</keyword>
<evidence type="ECO:0000313" key="11">
    <source>
        <dbReference type="EMBL" id="QJR82345.1"/>
    </source>
</evidence>
<dbReference type="PROSITE" id="PS51866">
    <property type="entry name" value="MOP"/>
    <property type="match status" value="1"/>
</dbReference>
<evidence type="ECO:0000256" key="6">
    <source>
        <dbReference type="ARBA" id="ARBA00022967"/>
    </source>
</evidence>
<keyword evidence="3 8" id="KW-0500">Molybdenum</keyword>
<evidence type="ECO:0000256" key="7">
    <source>
        <dbReference type="ARBA" id="ARBA00023136"/>
    </source>
</evidence>
<evidence type="ECO:0000256" key="4">
    <source>
        <dbReference type="ARBA" id="ARBA00022741"/>
    </source>
</evidence>
<dbReference type="GO" id="GO:0005524">
    <property type="term" value="F:ATP binding"/>
    <property type="evidence" value="ECO:0007669"/>
    <property type="project" value="UniProtKB-KW"/>
</dbReference>
<dbReference type="InterPro" id="IPR008995">
    <property type="entry name" value="Mo/tungstate-bd_C_term_dom"/>
</dbReference>
<protein>
    <submittedName>
        <fullName evidence="11">ATP-binding cassette domain-containing protein</fullName>
    </submittedName>
</protein>
<dbReference type="SMART" id="SM00382">
    <property type="entry name" value="AAA"/>
    <property type="match status" value="1"/>
</dbReference>
<reference evidence="12" key="1">
    <citation type="submission" date="2014-12" db="EMBL/GenBank/DDBJ databases">
        <title>Complete genome sequence of a multi-drug resistant Klebsiella pneumoniae.</title>
        <authorList>
            <person name="Hua X."/>
            <person name="Chen Q."/>
            <person name="Li X."/>
            <person name="Feng Y."/>
            <person name="Ruan Z."/>
            <person name="Yu Y."/>
        </authorList>
    </citation>
    <scope>NUCLEOTIDE SEQUENCE [LARGE SCALE GENOMIC DNA]</scope>
    <source>
        <strain evidence="12">5.12</strain>
    </source>
</reference>
<evidence type="ECO:0000256" key="1">
    <source>
        <dbReference type="ARBA" id="ARBA00022448"/>
    </source>
</evidence>
<dbReference type="PROSITE" id="PS50893">
    <property type="entry name" value="ABC_TRANSPORTER_2"/>
    <property type="match status" value="1"/>
</dbReference>
<keyword evidence="12" id="KW-1185">Reference proteome</keyword>
<evidence type="ECO:0000256" key="2">
    <source>
        <dbReference type="ARBA" id="ARBA00022475"/>
    </source>
</evidence>
<keyword evidence="2" id="KW-1003">Cell membrane</keyword>
<accession>A0A6M4MI87</accession>
<dbReference type="PROSITE" id="PS00211">
    <property type="entry name" value="ABC_TRANSPORTER_1"/>
    <property type="match status" value="1"/>
</dbReference>
<name>A0A6M4MI87_9ALTE</name>
<dbReference type="InterPro" id="IPR027417">
    <property type="entry name" value="P-loop_NTPase"/>
</dbReference>
<dbReference type="PANTHER" id="PTHR43514">
    <property type="entry name" value="ABC TRANSPORTER I FAMILY MEMBER 10"/>
    <property type="match status" value="1"/>
</dbReference>
<keyword evidence="5 11" id="KW-0067">ATP-binding</keyword>
<dbReference type="Gene3D" id="3.40.50.300">
    <property type="entry name" value="P-loop containing nucleotide triphosphate hydrolases"/>
    <property type="match status" value="1"/>
</dbReference>
<evidence type="ECO:0000256" key="8">
    <source>
        <dbReference type="PROSITE-ProRule" id="PRU01213"/>
    </source>
</evidence>
<dbReference type="GO" id="GO:0015689">
    <property type="term" value="P:molybdate ion transport"/>
    <property type="evidence" value="ECO:0007669"/>
    <property type="project" value="InterPro"/>
</dbReference>
<organism evidence="11 12">
    <name type="scientific">Alteromonas pelagimontana</name>
    <dbReference type="NCBI Taxonomy" id="1858656"/>
    <lineage>
        <taxon>Bacteria</taxon>
        <taxon>Pseudomonadati</taxon>
        <taxon>Pseudomonadota</taxon>
        <taxon>Gammaproteobacteria</taxon>
        <taxon>Alteromonadales</taxon>
        <taxon>Alteromonadaceae</taxon>
        <taxon>Alteromonas/Salinimonas group</taxon>
        <taxon>Alteromonas</taxon>
    </lineage>
</organism>
<dbReference type="PANTHER" id="PTHR43514:SF4">
    <property type="entry name" value="ABC TRANSPORTER I FAMILY MEMBER 10"/>
    <property type="match status" value="1"/>
</dbReference>
<reference evidence="11 12" key="2">
    <citation type="submission" date="2020-04" db="EMBL/GenBank/DDBJ databases">
        <title>Complete genome sequence of Alteromonas pelagimontana 5.12T.</title>
        <authorList>
            <person name="Sinha R.K."/>
            <person name="Krishnan K.P."/>
            <person name="Kurian J.P."/>
        </authorList>
    </citation>
    <scope>NUCLEOTIDE SEQUENCE [LARGE SCALE GENOMIC DNA]</scope>
    <source>
        <strain evidence="11 12">5.12</strain>
    </source>
</reference>
<dbReference type="Gene3D" id="2.40.50.100">
    <property type="match status" value="1"/>
</dbReference>
<dbReference type="GO" id="GO:0016887">
    <property type="term" value="F:ATP hydrolysis activity"/>
    <property type="evidence" value="ECO:0007669"/>
    <property type="project" value="InterPro"/>
</dbReference>
<dbReference type="Proteomes" id="UP000219285">
    <property type="component" value="Chromosome"/>
</dbReference>
<proteinExistence type="predicted"/>
<dbReference type="KEGG" id="apel:CA267_017110"/>
<evidence type="ECO:0000256" key="3">
    <source>
        <dbReference type="ARBA" id="ARBA00022505"/>
    </source>
</evidence>
<feature type="domain" description="ABC transporter" evidence="9">
    <location>
        <begin position="5"/>
        <end position="220"/>
    </location>
</feature>
<evidence type="ECO:0000259" key="10">
    <source>
        <dbReference type="PROSITE" id="PS51866"/>
    </source>
</evidence>
<sequence length="338" mass="37138">MEFAVKILRPPHKIADNQITTHHTTQLLGLTGPSGAGKTTLLRCLAKLEANATVTGKWGDANLQQARVGMVFQQPALFPHLSVGQNLAFAADLACSPGFAIDDVSEGCSCSHLVNKMPAQISGGEAQRVAIARAILNSPDILLLDEPVSAMDQALKRKTLAYLRQLATDGLPMILVSHDLRDLTLFCDALLYMENGKIMQVGEPSQVLEGVINNNQMSEQWFSLLSGSVVQHHANYSCYEIECEDQKIYARHPVIDSGVAKITIDAREVSLDRQHRSESSIVNAFECEIGDINTLPDGQVLVRLERQQTTLYSLISQLSLEKMALERGETVTARFKMR</sequence>
<dbReference type="SUPFAM" id="SSF50331">
    <property type="entry name" value="MOP-like"/>
    <property type="match status" value="1"/>
</dbReference>
<evidence type="ECO:0000256" key="5">
    <source>
        <dbReference type="ARBA" id="ARBA00022840"/>
    </source>
</evidence>
<dbReference type="OrthoDB" id="9802264at2"/>
<dbReference type="SUPFAM" id="SSF52540">
    <property type="entry name" value="P-loop containing nucleoside triphosphate hydrolases"/>
    <property type="match status" value="1"/>
</dbReference>
<dbReference type="RefSeq" id="WP_075609662.1">
    <property type="nucleotide sequence ID" value="NZ_CP052766.1"/>
</dbReference>
<gene>
    <name evidence="11" type="ORF">CA267_017110</name>
</gene>
<evidence type="ECO:0000313" key="12">
    <source>
        <dbReference type="Proteomes" id="UP000219285"/>
    </source>
</evidence>
<feature type="domain" description="Mop" evidence="10">
    <location>
        <begin position="278"/>
        <end position="338"/>
    </location>
</feature>
<keyword evidence="1" id="KW-0813">Transport</keyword>
<dbReference type="InterPro" id="IPR003439">
    <property type="entry name" value="ABC_transporter-like_ATP-bd"/>
</dbReference>
<keyword evidence="4" id="KW-0547">Nucleotide-binding</keyword>
<dbReference type="InterPro" id="IPR017871">
    <property type="entry name" value="ABC_transporter-like_CS"/>
</dbReference>